<dbReference type="Pfam" id="PF14219">
    <property type="entry name" value="DUF4328"/>
    <property type="match status" value="1"/>
</dbReference>
<name>A0ABY9HPC6_9ACTN</name>
<protein>
    <submittedName>
        <fullName evidence="3">DUF4328 domain-containing protein</fullName>
    </submittedName>
</protein>
<keyword evidence="4" id="KW-1185">Reference proteome</keyword>
<reference evidence="3 4" key="1">
    <citation type="submission" date="2023-03" db="EMBL/GenBank/DDBJ databases">
        <title>Isolation and description of six Streptomyces strains from soil environments, able to metabolize different microbial glucans.</title>
        <authorList>
            <person name="Widen T."/>
            <person name="Larsbrink J."/>
        </authorList>
    </citation>
    <scope>NUCLEOTIDE SEQUENCE [LARGE SCALE GENOMIC DNA]</scope>
    <source>
        <strain evidence="3 4">Mut1</strain>
    </source>
</reference>
<dbReference type="Proteomes" id="UP001239522">
    <property type="component" value="Chromosome"/>
</dbReference>
<feature type="transmembrane region" description="Helical" evidence="1">
    <location>
        <begin position="113"/>
        <end position="130"/>
    </location>
</feature>
<proteinExistence type="predicted"/>
<dbReference type="InterPro" id="IPR025565">
    <property type="entry name" value="DUF4328"/>
</dbReference>
<keyword evidence="1" id="KW-0472">Membrane</keyword>
<feature type="transmembrane region" description="Helical" evidence="1">
    <location>
        <begin position="150"/>
        <end position="170"/>
    </location>
</feature>
<feature type="transmembrane region" description="Helical" evidence="1">
    <location>
        <begin position="69"/>
        <end position="93"/>
    </location>
</feature>
<dbReference type="RefSeq" id="WP_306056757.1">
    <property type="nucleotide sequence ID" value="NZ_CP120997.1"/>
</dbReference>
<evidence type="ECO:0000313" key="3">
    <source>
        <dbReference type="EMBL" id="WLQ35848.1"/>
    </source>
</evidence>
<evidence type="ECO:0000256" key="1">
    <source>
        <dbReference type="SAM" id="Phobius"/>
    </source>
</evidence>
<dbReference type="EMBL" id="CP120997">
    <property type="protein sequence ID" value="WLQ35848.1"/>
    <property type="molecule type" value="Genomic_DNA"/>
</dbReference>
<gene>
    <name evidence="3" type="ORF">P8A18_21535</name>
</gene>
<keyword evidence="1" id="KW-1133">Transmembrane helix</keyword>
<organism evidence="3 4">
    <name type="scientific">Streptomyces castrisilvae</name>
    <dbReference type="NCBI Taxonomy" id="3033811"/>
    <lineage>
        <taxon>Bacteria</taxon>
        <taxon>Bacillati</taxon>
        <taxon>Actinomycetota</taxon>
        <taxon>Actinomycetes</taxon>
        <taxon>Kitasatosporales</taxon>
        <taxon>Streptomycetaceae</taxon>
        <taxon>Streptomyces</taxon>
    </lineage>
</organism>
<sequence>MRPVPVPAGLYHLRSPVALGRAVCVLLGSVAVADALSIASGVHARLLLGDRTEDGYATVDDLTWTHAEVLYQSTGALQGLTLLATAVVFLIWLRRVRRNAEVFDPAAHSMRPGWAIGAWFVPIGNLWLPYRVVRDVRTASELPGTPGGRSAFPGVLLHAWWVALVAAQLFGRYASQRYEAAETLDEITDALDLVAFSDALDIAAAVLAVLLVRGLTAMQGERATLGPLAVG</sequence>
<accession>A0ABY9HPC6</accession>
<feature type="domain" description="DUF4328" evidence="2">
    <location>
        <begin position="59"/>
        <end position="216"/>
    </location>
</feature>
<evidence type="ECO:0000259" key="2">
    <source>
        <dbReference type="Pfam" id="PF14219"/>
    </source>
</evidence>
<keyword evidence="1" id="KW-0812">Transmembrane</keyword>
<evidence type="ECO:0000313" key="4">
    <source>
        <dbReference type="Proteomes" id="UP001239522"/>
    </source>
</evidence>